<name>A0A182SJT2_9DIPT</name>
<dbReference type="AlphaFoldDB" id="A0A182SJT2"/>
<reference evidence="2" key="2">
    <citation type="submission" date="2020-05" db="UniProtKB">
        <authorList>
            <consortium name="EnsemblMetazoa"/>
        </authorList>
    </citation>
    <scope>IDENTIFICATION</scope>
    <source>
        <strain evidence="2">maculatus3</strain>
    </source>
</reference>
<dbReference type="EnsemblMetazoa" id="AMAM008177-RA">
    <property type="protein sequence ID" value="AMAM008177-PA"/>
    <property type="gene ID" value="AMAM008177"/>
</dbReference>
<sequence length="331" mass="37971">MYKHLVRLEELTIEYCAWFDTHDFMVLSKLPNLRYLSLKGCANIKDSVPYASLATRFGFKKLEVLDLRDTPISDSDVSCFNIVHSLKELRLECPEHLRTERGLNEYNEAERQRVEQLHRLAMPDLLQNEELDRVGDDVAADPIPDEAPAEGVPLPPPIPRPRHGVFEIRIIHGEYPGYVRGNQDNLIRIVRDPQQPVANNPAGAAGPIANENNRQDRQNICFIVKEIKCRSMLLSKEFSKLALILNNVRIQNHPNLISQKRENQHQDKMHLLNATYNNAKGNYGCLAFQTTYQHLINMRKSDHNSNNNSLHSSNSSHHSKTMLNPNVFCRK</sequence>
<feature type="compositionally biased region" description="Low complexity" evidence="1">
    <location>
        <begin position="304"/>
        <end position="316"/>
    </location>
</feature>
<dbReference type="InterPro" id="IPR032675">
    <property type="entry name" value="LRR_dom_sf"/>
</dbReference>
<dbReference type="Proteomes" id="UP000075901">
    <property type="component" value="Unassembled WGS sequence"/>
</dbReference>
<evidence type="ECO:0000256" key="1">
    <source>
        <dbReference type="SAM" id="MobiDB-lite"/>
    </source>
</evidence>
<evidence type="ECO:0000313" key="3">
    <source>
        <dbReference type="Proteomes" id="UP000075901"/>
    </source>
</evidence>
<keyword evidence="3" id="KW-1185">Reference proteome</keyword>
<evidence type="ECO:0000313" key="2">
    <source>
        <dbReference type="EnsemblMetazoa" id="AMAM008177-PA"/>
    </source>
</evidence>
<reference evidence="3" key="1">
    <citation type="submission" date="2013-09" db="EMBL/GenBank/DDBJ databases">
        <title>The Genome Sequence of Anopheles maculatus species B.</title>
        <authorList>
            <consortium name="The Broad Institute Genomics Platform"/>
            <person name="Neafsey D.E."/>
            <person name="Besansky N."/>
            <person name="Howell P."/>
            <person name="Walton C."/>
            <person name="Young S.K."/>
            <person name="Zeng Q."/>
            <person name="Gargeya S."/>
            <person name="Fitzgerald M."/>
            <person name="Haas B."/>
            <person name="Abouelleil A."/>
            <person name="Allen A.W."/>
            <person name="Alvarado L."/>
            <person name="Arachchi H.M."/>
            <person name="Berlin A.M."/>
            <person name="Chapman S.B."/>
            <person name="Gainer-Dewar J."/>
            <person name="Goldberg J."/>
            <person name="Griggs A."/>
            <person name="Gujja S."/>
            <person name="Hansen M."/>
            <person name="Howarth C."/>
            <person name="Imamovic A."/>
            <person name="Ireland A."/>
            <person name="Larimer J."/>
            <person name="McCowan C."/>
            <person name="Murphy C."/>
            <person name="Pearson M."/>
            <person name="Poon T.W."/>
            <person name="Priest M."/>
            <person name="Roberts A."/>
            <person name="Saif S."/>
            <person name="Shea T."/>
            <person name="Sisk P."/>
            <person name="Sykes S."/>
            <person name="Wortman J."/>
            <person name="Nusbaum C."/>
            <person name="Birren B."/>
        </authorList>
    </citation>
    <scope>NUCLEOTIDE SEQUENCE [LARGE SCALE GENOMIC DNA]</scope>
    <source>
        <strain evidence="3">maculatus3</strain>
    </source>
</reference>
<dbReference type="SUPFAM" id="SSF52047">
    <property type="entry name" value="RNI-like"/>
    <property type="match status" value="1"/>
</dbReference>
<feature type="region of interest" description="Disordered" evidence="1">
    <location>
        <begin position="300"/>
        <end position="331"/>
    </location>
</feature>
<dbReference type="VEuPathDB" id="VectorBase:AMAM008177"/>
<dbReference type="Gene3D" id="3.80.10.10">
    <property type="entry name" value="Ribonuclease Inhibitor"/>
    <property type="match status" value="1"/>
</dbReference>
<proteinExistence type="predicted"/>
<accession>A0A182SJT2</accession>
<organism evidence="2 3">
    <name type="scientific">Anopheles maculatus</name>
    <dbReference type="NCBI Taxonomy" id="74869"/>
    <lineage>
        <taxon>Eukaryota</taxon>
        <taxon>Metazoa</taxon>
        <taxon>Ecdysozoa</taxon>
        <taxon>Arthropoda</taxon>
        <taxon>Hexapoda</taxon>
        <taxon>Insecta</taxon>
        <taxon>Pterygota</taxon>
        <taxon>Neoptera</taxon>
        <taxon>Endopterygota</taxon>
        <taxon>Diptera</taxon>
        <taxon>Nematocera</taxon>
        <taxon>Culicoidea</taxon>
        <taxon>Culicidae</taxon>
        <taxon>Anophelinae</taxon>
        <taxon>Anopheles</taxon>
        <taxon>Anopheles maculatus group</taxon>
    </lineage>
</organism>
<protein>
    <submittedName>
        <fullName evidence="2">Uncharacterized protein</fullName>
    </submittedName>
</protein>